<accession>A0A439D6W8</accession>
<evidence type="ECO:0000313" key="3">
    <source>
        <dbReference type="Proteomes" id="UP000286045"/>
    </source>
</evidence>
<dbReference type="Proteomes" id="UP000286045">
    <property type="component" value="Unassembled WGS sequence"/>
</dbReference>
<evidence type="ECO:0000313" key="2">
    <source>
        <dbReference type="EMBL" id="RWA10140.1"/>
    </source>
</evidence>
<gene>
    <name evidence="2" type="ORF">EKO27_g4965</name>
</gene>
<reference evidence="2 3" key="1">
    <citation type="submission" date="2018-12" db="EMBL/GenBank/DDBJ databases">
        <title>Draft genome sequence of Xylaria grammica IHI A82.</title>
        <authorList>
            <person name="Buettner E."/>
            <person name="Kellner H."/>
        </authorList>
    </citation>
    <scope>NUCLEOTIDE SEQUENCE [LARGE SCALE GENOMIC DNA]</scope>
    <source>
        <strain evidence="2 3">IHI A82</strain>
    </source>
</reference>
<organism evidence="2 3">
    <name type="scientific">Xylaria grammica</name>
    <dbReference type="NCBI Taxonomy" id="363999"/>
    <lineage>
        <taxon>Eukaryota</taxon>
        <taxon>Fungi</taxon>
        <taxon>Dikarya</taxon>
        <taxon>Ascomycota</taxon>
        <taxon>Pezizomycotina</taxon>
        <taxon>Sordariomycetes</taxon>
        <taxon>Xylariomycetidae</taxon>
        <taxon>Xylariales</taxon>
        <taxon>Xylariaceae</taxon>
        <taxon>Xylaria</taxon>
    </lineage>
</organism>
<comment type="caution">
    <text evidence="2">The sequence shown here is derived from an EMBL/GenBank/DDBJ whole genome shotgun (WGS) entry which is preliminary data.</text>
</comment>
<name>A0A439D6W8_9PEZI</name>
<dbReference type="AlphaFoldDB" id="A0A439D6W8"/>
<protein>
    <submittedName>
        <fullName evidence="2">Uncharacterized protein</fullName>
    </submittedName>
</protein>
<proteinExistence type="predicted"/>
<sequence>MLNSGDGDLDPVGGAGSLAPGLRAGSMVTPPGTAVELRAAGTGVTKRTLGPGRGAVPGGGPGGSGESSELLDNTVGLDRALGDSSPPFLGNRFGILYAHIELPDAPETH</sequence>
<keyword evidence="3" id="KW-1185">Reference proteome</keyword>
<feature type="region of interest" description="Disordered" evidence="1">
    <location>
        <begin position="1"/>
        <end position="71"/>
    </location>
</feature>
<dbReference type="EMBL" id="RYZI01000126">
    <property type="protein sequence ID" value="RWA10140.1"/>
    <property type="molecule type" value="Genomic_DNA"/>
</dbReference>
<feature type="compositionally biased region" description="Gly residues" evidence="1">
    <location>
        <begin position="51"/>
        <end position="65"/>
    </location>
</feature>
<evidence type="ECO:0000256" key="1">
    <source>
        <dbReference type="SAM" id="MobiDB-lite"/>
    </source>
</evidence>